<dbReference type="Pfam" id="PF14856">
    <property type="entry name" value="Hce2"/>
    <property type="match status" value="1"/>
</dbReference>
<organism evidence="4 5">
    <name type="scientific">Podospora australis</name>
    <dbReference type="NCBI Taxonomy" id="1536484"/>
    <lineage>
        <taxon>Eukaryota</taxon>
        <taxon>Fungi</taxon>
        <taxon>Dikarya</taxon>
        <taxon>Ascomycota</taxon>
        <taxon>Pezizomycotina</taxon>
        <taxon>Sordariomycetes</taxon>
        <taxon>Sordariomycetidae</taxon>
        <taxon>Sordariales</taxon>
        <taxon>Podosporaceae</taxon>
        <taxon>Podospora</taxon>
    </lineage>
</organism>
<evidence type="ECO:0000313" key="5">
    <source>
        <dbReference type="Proteomes" id="UP001302126"/>
    </source>
</evidence>
<keyword evidence="2" id="KW-0732">Signal</keyword>
<feature type="compositionally biased region" description="Pro residues" evidence="1">
    <location>
        <begin position="59"/>
        <end position="68"/>
    </location>
</feature>
<accession>A0AAN6WR17</accession>
<feature type="domain" description="Ecp2 effector protein-like" evidence="3">
    <location>
        <begin position="71"/>
        <end position="187"/>
    </location>
</feature>
<dbReference type="InterPro" id="IPR029226">
    <property type="entry name" value="Ecp2-like"/>
</dbReference>
<protein>
    <recommendedName>
        <fullName evidence="3">Ecp2 effector protein-like domain-containing protein</fullName>
    </recommendedName>
</protein>
<evidence type="ECO:0000256" key="1">
    <source>
        <dbReference type="SAM" id="MobiDB-lite"/>
    </source>
</evidence>
<name>A0AAN6WR17_9PEZI</name>
<evidence type="ECO:0000256" key="2">
    <source>
        <dbReference type="SAM" id="SignalP"/>
    </source>
</evidence>
<feature type="region of interest" description="Disordered" evidence="1">
    <location>
        <begin position="49"/>
        <end position="70"/>
    </location>
</feature>
<proteinExistence type="predicted"/>
<gene>
    <name evidence="4" type="ORF">QBC35DRAFT_476958</name>
</gene>
<feature type="signal peptide" evidence="2">
    <location>
        <begin position="1"/>
        <end position="16"/>
    </location>
</feature>
<evidence type="ECO:0000313" key="4">
    <source>
        <dbReference type="EMBL" id="KAK4184797.1"/>
    </source>
</evidence>
<reference evidence="4" key="1">
    <citation type="journal article" date="2023" name="Mol. Phylogenet. Evol.">
        <title>Genome-scale phylogeny and comparative genomics of the fungal order Sordariales.</title>
        <authorList>
            <person name="Hensen N."/>
            <person name="Bonometti L."/>
            <person name="Westerberg I."/>
            <person name="Brannstrom I.O."/>
            <person name="Guillou S."/>
            <person name="Cros-Aarteil S."/>
            <person name="Calhoun S."/>
            <person name="Haridas S."/>
            <person name="Kuo A."/>
            <person name="Mondo S."/>
            <person name="Pangilinan J."/>
            <person name="Riley R."/>
            <person name="LaButti K."/>
            <person name="Andreopoulos B."/>
            <person name="Lipzen A."/>
            <person name="Chen C."/>
            <person name="Yan M."/>
            <person name="Daum C."/>
            <person name="Ng V."/>
            <person name="Clum A."/>
            <person name="Steindorff A."/>
            <person name="Ohm R.A."/>
            <person name="Martin F."/>
            <person name="Silar P."/>
            <person name="Natvig D.O."/>
            <person name="Lalanne C."/>
            <person name="Gautier V."/>
            <person name="Ament-Velasquez S.L."/>
            <person name="Kruys A."/>
            <person name="Hutchinson M.I."/>
            <person name="Powell A.J."/>
            <person name="Barry K."/>
            <person name="Miller A.N."/>
            <person name="Grigoriev I.V."/>
            <person name="Debuchy R."/>
            <person name="Gladieux P."/>
            <person name="Hiltunen Thoren M."/>
            <person name="Johannesson H."/>
        </authorList>
    </citation>
    <scope>NUCLEOTIDE SEQUENCE</scope>
    <source>
        <strain evidence="4">PSN309</strain>
    </source>
</reference>
<sequence>MKLITFILALVTAVSAAVTKLPANDNVPVFTSGPLTIYGHGFFNGSTIATPTGNSRWQPDPPPSPGPPQQHCTGTDIVHINSTVPDSPFEDDCKAMHDYLLTVEDSMWAIQISPFNPRWGYKLIKTGDCAIHMDIPQHVNNDNDWTWVYVGAVDLVYLLTYAIEANVNAPVDVTDKKRLSAGGDITCEGIEAGDHWNIHWGIVKQDYY</sequence>
<feature type="chain" id="PRO_5043007613" description="Ecp2 effector protein-like domain-containing protein" evidence="2">
    <location>
        <begin position="17"/>
        <end position="208"/>
    </location>
</feature>
<dbReference type="EMBL" id="MU864474">
    <property type="protein sequence ID" value="KAK4184797.1"/>
    <property type="molecule type" value="Genomic_DNA"/>
</dbReference>
<evidence type="ECO:0000259" key="3">
    <source>
        <dbReference type="Pfam" id="PF14856"/>
    </source>
</evidence>
<comment type="caution">
    <text evidence="4">The sequence shown here is derived from an EMBL/GenBank/DDBJ whole genome shotgun (WGS) entry which is preliminary data.</text>
</comment>
<keyword evidence="5" id="KW-1185">Reference proteome</keyword>
<dbReference type="Proteomes" id="UP001302126">
    <property type="component" value="Unassembled WGS sequence"/>
</dbReference>
<reference evidence="4" key="2">
    <citation type="submission" date="2023-05" db="EMBL/GenBank/DDBJ databases">
        <authorList>
            <consortium name="Lawrence Berkeley National Laboratory"/>
            <person name="Steindorff A."/>
            <person name="Hensen N."/>
            <person name="Bonometti L."/>
            <person name="Westerberg I."/>
            <person name="Brannstrom I.O."/>
            <person name="Guillou S."/>
            <person name="Cros-Aarteil S."/>
            <person name="Calhoun S."/>
            <person name="Haridas S."/>
            <person name="Kuo A."/>
            <person name="Mondo S."/>
            <person name="Pangilinan J."/>
            <person name="Riley R."/>
            <person name="Labutti K."/>
            <person name="Andreopoulos B."/>
            <person name="Lipzen A."/>
            <person name="Chen C."/>
            <person name="Yanf M."/>
            <person name="Daum C."/>
            <person name="Ng V."/>
            <person name="Clum A."/>
            <person name="Ohm R."/>
            <person name="Martin F."/>
            <person name="Silar P."/>
            <person name="Natvig D."/>
            <person name="Lalanne C."/>
            <person name="Gautier V."/>
            <person name="Ament-Velasquez S.L."/>
            <person name="Kruys A."/>
            <person name="Hutchinson M.I."/>
            <person name="Powell A.J."/>
            <person name="Barry K."/>
            <person name="Miller A.N."/>
            <person name="Grigoriev I.V."/>
            <person name="Debuchy R."/>
            <person name="Gladieux P."/>
            <person name="Thoren M.H."/>
            <person name="Johannesson H."/>
        </authorList>
    </citation>
    <scope>NUCLEOTIDE SEQUENCE</scope>
    <source>
        <strain evidence="4">PSN309</strain>
    </source>
</reference>
<dbReference type="AlphaFoldDB" id="A0AAN6WR17"/>